<dbReference type="GO" id="GO:0010571">
    <property type="term" value="P:positive regulation of nuclear cell cycle DNA replication"/>
    <property type="evidence" value="ECO:0007669"/>
    <property type="project" value="TreeGrafter"/>
</dbReference>
<reference evidence="3 4" key="1">
    <citation type="submission" date="2016-02" db="EMBL/GenBank/DDBJ databases">
        <title>Genome analysis of coral dinoflagellate symbionts highlights evolutionary adaptations to a symbiotic lifestyle.</title>
        <authorList>
            <person name="Aranda M."/>
            <person name="Li Y."/>
            <person name="Liew Y.J."/>
            <person name="Baumgarten S."/>
            <person name="Simakov O."/>
            <person name="Wilson M."/>
            <person name="Piel J."/>
            <person name="Ashoor H."/>
            <person name="Bougouffa S."/>
            <person name="Bajic V.B."/>
            <person name="Ryu T."/>
            <person name="Ravasi T."/>
            <person name="Bayer T."/>
            <person name="Micklem G."/>
            <person name="Kim H."/>
            <person name="Bhak J."/>
            <person name="Lajeunesse T.C."/>
            <person name="Voolstra C.R."/>
        </authorList>
    </citation>
    <scope>NUCLEOTIDE SEQUENCE [LARGE SCALE GENOMIC DNA]</scope>
    <source>
        <strain evidence="3 4">CCMP2467</strain>
    </source>
</reference>
<feature type="region of interest" description="Disordered" evidence="1">
    <location>
        <begin position="2394"/>
        <end position="2418"/>
    </location>
</feature>
<gene>
    <name evidence="3" type="ORF">AK812_SmicGene31042</name>
</gene>
<dbReference type="Gene3D" id="3.40.50.150">
    <property type="entry name" value="Vaccinia Virus protein VP39"/>
    <property type="match status" value="1"/>
</dbReference>
<proteinExistence type="predicted"/>
<dbReference type="InterPro" id="IPR029063">
    <property type="entry name" value="SAM-dependent_MTases_sf"/>
</dbReference>
<dbReference type="InterPro" id="IPR002004">
    <property type="entry name" value="PABP_HYD_C"/>
</dbReference>
<feature type="compositionally biased region" description="Low complexity" evidence="1">
    <location>
        <begin position="2394"/>
        <end position="2408"/>
    </location>
</feature>
<evidence type="ECO:0000313" key="4">
    <source>
        <dbReference type="Proteomes" id="UP000186817"/>
    </source>
</evidence>
<dbReference type="InterPro" id="IPR036053">
    <property type="entry name" value="PABP-dom"/>
</dbReference>
<feature type="compositionally biased region" description="Basic and acidic residues" evidence="1">
    <location>
        <begin position="373"/>
        <end position="412"/>
    </location>
</feature>
<feature type="compositionally biased region" description="Low complexity" evidence="1">
    <location>
        <begin position="421"/>
        <end position="451"/>
    </location>
</feature>
<name>A0A1Q9CXV5_SYMMI</name>
<protein>
    <recommendedName>
        <fullName evidence="2">PABC domain-containing protein</fullName>
    </recommendedName>
</protein>
<dbReference type="InterPro" id="IPR051590">
    <property type="entry name" value="Replication_Regulatory_Kinase"/>
</dbReference>
<dbReference type="SMART" id="SM00517">
    <property type="entry name" value="PolyA"/>
    <property type="match status" value="1"/>
</dbReference>
<feature type="compositionally biased region" description="Low complexity" evidence="1">
    <location>
        <begin position="464"/>
        <end position="477"/>
    </location>
</feature>
<feature type="domain" description="PABC" evidence="2">
    <location>
        <begin position="2278"/>
        <end position="2339"/>
    </location>
</feature>
<evidence type="ECO:0000259" key="2">
    <source>
        <dbReference type="SMART" id="SM00517"/>
    </source>
</evidence>
<comment type="caution">
    <text evidence="3">The sequence shown here is derived from an EMBL/GenBank/DDBJ whole genome shotgun (WGS) entry which is preliminary data.</text>
</comment>
<evidence type="ECO:0000313" key="3">
    <source>
        <dbReference type="EMBL" id="OLP87719.1"/>
    </source>
</evidence>
<dbReference type="PANTHER" id="PTHR15375">
    <property type="entry name" value="ACTIVATOR OF S-PHASE KINASE-RELATED"/>
    <property type="match status" value="1"/>
</dbReference>
<dbReference type="Pfam" id="PF00658">
    <property type="entry name" value="MLLE"/>
    <property type="match status" value="1"/>
</dbReference>
<feature type="compositionally biased region" description="Basic and acidic residues" evidence="1">
    <location>
        <begin position="331"/>
        <end position="347"/>
    </location>
</feature>
<feature type="region of interest" description="Disordered" evidence="1">
    <location>
        <begin position="1292"/>
        <end position="1371"/>
    </location>
</feature>
<dbReference type="GO" id="GO:0043539">
    <property type="term" value="F:protein serine/threonine kinase activator activity"/>
    <property type="evidence" value="ECO:0007669"/>
    <property type="project" value="TreeGrafter"/>
</dbReference>
<organism evidence="3 4">
    <name type="scientific">Symbiodinium microadriaticum</name>
    <name type="common">Dinoflagellate</name>
    <name type="synonym">Zooxanthella microadriatica</name>
    <dbReference type="NCBI Taxonomy" id="2951"/>
    <lineage>
        <taxon>Eukaryota</taxon>
        <taxon>Sar</taxon>
        <taxon>Alveolata</taxon>
        <taxon>Dinophyceae</taxon>
        <taxon>Suessiales</taxon>
        <taxon>Symbiodiniaceae</taxon>
        <taxon>Symbiodinium</taxon>
    </lineage>
</organism>
<dbReference type="EMBL" id="LSRX01000846">
    <property type="protein sequence ID" value="OLP87719.1"/>
    <property type="molecule type" value="Genomic_DNA"/>
</dbReference>
<feature type="region of interest" description="Disordered" evidence="1">
    <location>
        <begin position="569"/>
        <end position="592"/>
    </location>
</feature>
<accession>A0A1Q9CXV5</accession>
<sequence length="2418" mass="270622">MGKSAASSGTRTKPMVRKHGKTTQCWPKTEMPMATERVGPTTVQGMYNWAEVFVDVLNKKFGARKVQDAFGSCPWEMLGVPFCCLQHQVDGPIIGFEVHLGLREGKRLLVAGAPCTPFSARGRRRKTKDPVFSTHKAMYEKIKNHFDAAILENVPEYKPALARKMLPPCWHVTSMRLDPRAFGFGAARPRVYILMYNTAVLKWDEGCADFKELLLELGARPQMTAGDYSWDGAPVRRALSDAQVRNKQLYEKNYPRLRVYDLSQNGATRFGRGNTREGSLSTLTRNSGAFYDKAELKALLSRPDENSGSDLMKLIVPEKKKKNNNNNNNNDNDKSESNNDNDHDDKNSNSSANNNNNNSKSDRNSNSNSNTKKNSESKKNKNDKNRPERADHAKDDEDRSSNDNDHKLKENENANDENNSKNENNNNNNNNNNCNSNSNSNSNNNNNNINNIKSDRSGEPQSWAPLLLPTSVPTSSSKKAKMTSYKEMWQNDNALSSLATTSLYEAGGSIYWVDLLARDSLTEDMSGATISQVQNAMSLFSTRLCKDDRLIYPAVLDVFVGALAELPSASEKRPEPAEGPNAKSKQKAPGPDAAKYPRSLTLIAGHTVLYAYWFALYQALQEATAHPAGVDALLQAGLTVTLRCHLIPPEERHRVARIALGTSETLRTLEAAGETFLMFCDRLIVLTKGWAEGTIANTLARLKKEGVLYQGKPISRNLLAAAEAFSKQLTPEARSTLRYIESKFGKGVITDGPTKLYRLTTACSKAGASQVQETVEQVVFLLSIALDLDVLQPARCSAENLTGKEGRECKPTSAEQVPYVSIALAQWQLLQHCHNVVALMDRCPPNFSKEIVDFLLPARFRTMLSKAAQADDGTTFDAASQACLAQMRARFSETELKQVGPTLEWAFSVIDGQLNDSVRSLALLDDADFAKEMRSDASEHEVVKEFQEALKTMNQQNGGPTTDLSWKDLVDLGGASKEDADLRKMFRKQEKEEVWKKAVTARKTLVTVMPVVIKDRGACEQCFRQSMASSFTGNLNSQFLMVHLAYDLCVESDSKPWNGMPPVSSTKTSALLTYFKERAEFAAAQASASGTTMSFCFDGRLDEIVYKNGKETVELHVDFKGKIAKSNTRKVFASQANHETCFVTVGVPKVRLSTQDDFCVDGEDSTAFTTYTTVPYKVDLERVCPKEWSELDSYPLFWAETKPTALYNALIKNHCIACVFDLCGSTSLMESCLQLNVKYVGLALNQTHATWLEKIADKIAARCCAQQDHPLYQSDLAETLQEMFPEALATKEDDAVEQRDLVQVSPDRKKSRAKDGCRPPPKSRSRFTTPTTPPSGPERRKELSKEYEARRRRKRQRTEAAAATELPPKTVTDELQRKFKTSEEVLVDLTARVSQELSKLHSQGRVVLDYEEREDFLKILQHRLALLCFEEERLTAAAGQRCCQSGGQDRAVPVRALPTGTKIVWLAEKESSDFEWGMGCILCSQLQARLAMRSNRQGASGTERRAYSSKWARFEIRGMKSVQTSAIRLHAKSDMHLAAWRLYQLPPGVGIVPTAAAKDQDIELLRGSVPQPEDWLQTWRHTQLALSCRASSHISLTNEFIHSDRLALKEVERRAIASMRAVLQEVIREKKRNELRRAEAITISVDDKSPYRLIRFKSVAENGEITRGMFGLIPPLAHLVSKPEDWDRDKSEAAAGTIISAIRAFCTPLSKELDSELFDRISKTCPCSALKKTTAFCADGAPYAQKLATINHAILKDEEGGKLGGVVRGNIQQFSWAPQRFEADFDISCMFRWIDEFSKRMRGLFLEARVLQELPDVEDEMQTCAVLAARNAMSCPTLHVDGKVYSLWPRRVASGSLAKKEVEEAMEGAQAATQAFLDRLISEIPQNDPRMQLRVFDLQQWQRGDEASRTALVRFVRLWLQELGFDRVRRDRGAQQYQDAVSRPQLLQALCAKHLQNGSDRPLESSSKKVPDNRAAWTEVFVLFPNFTVLHDFVRFYLALEASSCELERNLSRVRRLLDSHGATPQNSEDLETSLEIMLFGPSSEEDLFSKVSSPNLDLQISKKIKVALTQEAKPQLLFTDFSRRVGELWLELHGRRFHVFKKRCDAGQQQGHRPGSECSLIAAQRRARKRLCFEEQPASADTGICGTTRKRMAIATNTPVERLPAFQRSEAMLRFKKASQATFQKHEQSRNRQALSDFAELPRWMCARAAAMCDLPVEQPPARCKILRQETWYWPLQRPDRDSMGKQIAPDFCKTGSSRQHKLMCYAGTEHDGSCTKLRSNLPCLRERVCVEQVQPELAPKLTGMLLQLGENECWACLEDHEKLAVRLDEAMAILDGAQPKQEAPRAKAAPAERRVDPEDGISRTFAELQKHYAGQYSLAELKEYWEHCKSAAAAPANGTAAPKKAASGGDSEEKGV</sequence>
<dbReference type="GO" id="GO:1901987">
    <property type="term" value="P:regulation of cell cycle phase transition"/>
    <property type="evidence" value="ECO:0007669"/>
    <property type="project" value="TreeGrafter"/>
</dbReference>
<dbReference type="OrthoDB" id="10267712at2759"/>
<feature type="compositionally biased region" description="Low complexity" evidence="1">
    <location>
        <begin position="348"/>
        <end position="372"/>
    </location>
</feature>
<dbReference type="PANTHER" id="PTHR15375:SF26">
    <property type="entry name" value="PROTEIN CHIFFON"/>
    <property type="match status" value="1"/>
</dbReference>
<feature type="compositionally biased region" description="Basic and acidic residues" evidence="1">
    <location>
        <begin position="2344"/>
        <end position="2361"/>
    </location>
</feature>
<feature type="region of interest" description="Disordered" evidence="1">
    <location>
        <begin position="1"/>
        <end position="33"/>
    </location>
</feature>
<dbReference type="GO" id="GO:0031431">
    <property type="term" value="C:Dbf4-dependent protein kinase complex"/>
    <property type="evidence" value="ECO:0007669"/>
    <property type="project" value="TreeGrafter"/>
</dbReference>
<feature type="compositionally biased region" description="Basic and acidic residues" evidence="1">
    <location>
        <begin position="1337"/>
        <end position="1349"/>
    </location>
</feature>
<feature type="compositionally biased region" description="Polar residues" evidence="1">
    <location>
        <begin position="1"/>
        <end position="11"/>
    </location>
</feature>
<evidence type="ECO:0000256" key="1">
    <source>
        <dbReference type="SAM" id="MobiDB-lite"/>
    </source>
</evidence>
<feature type="region of interest" description="Disordered" evidence="1">
    <location>
        <begin position="316"/>
        <end position="479"/>
    </location>
</feature>
<dbReference type="SUPFAM" id="SSF53335">
    <property type="entry name" value="S-adenosyl-L-methionine-dependent methyltransferases"/>
    <property type="match status" value="1"/>
</dbReference>
<feature type="region of interest" description="Disordered" evidence="1">
    <location>
        <begin position="2338"/>
        <end position="2361"/>
    </location>
</feature>
<dbReference type="Gene3D" id="1.10.1900.10">
    <property type="entry name" value="c-terminal domain of poly(a) binding protein"/>
    <property type="match status" value="1"/>
</dbReference>
<keyword evidence="4" id="KW-1185">Reference proteome</keyword>
<dbReference type="Proteomes" id="UP000186817">
    <property type="component" value="Unassembled WGS sequence"/>
</dbReference>
<dbReference type="GO" id="GO:0003723">
    <property type="term" value="F:RNA binding"/>
    <property type="evidence" value="ECO:0007669"/>
    <property type="project" value="InterPro"/>
</dbReference>
<dbReference type="SUPFAM" id="SSF63570">
    <property type="entry name" value="PABC (PABP) domain"/>
    <property type="match status" value="1"/>
</dbReference>